<comment type="caution">
    <text evidence="1">The sequence shown here is derived from an EMBL/GenBank/DDBJ whole genome shotgun (WGS) entry which is preliminary data.</text>
</comment>
<name>A0AAV7YYD0_9EUKA</name>
<dbReference type="Proteomes" id="UP001146793">
    <property type="component" value="Unassembled WGS sequence"/>
</dbReference>
<sequence>MLFKSQYEILSKNDEDLLSRDGLEKWKKNIYVKYVNYTLELVQIGRKQHLYSSRKTQSLIKKLVKKKQKLTYDEISKDLFENCFSLWKDLKFQTVFNYIDDLKIIDFFREFQRFINNFTSEDYELTQIQKIKHRQSTKKESIWQIYYPFGSIK</sequence>
<evidence type="ECO:0000313" key="1">
    <source>
        <dbReference type="EMBL" id="KAJ3432925.1"/>
    </source>
</evidence>
<dbReference type="GO" id="GO:0007165">
    <property type="term" value="P:signal transduction"/>
    <property type="evidence" value="ECO:0007669"/>
    <property type="project" value="InterPro"/>
</dbReference>
<evidence type="ECO:0000313" key="2">
    <source>
        <dbReference type="Proteomes" id="UP001146793"/>
    </source>
</evidence>
<gene>
    <name evidence="1" type="ORF">M0812_21871</name>
</gene>
<dbReference type="AlphaFoldDB" id="A0AAV7YYD0"/>
<dbReference type="InterPro" id="IPR011025">
    <property type="entry name" value="GproteinA_insert"/>
</dbReference>
<accession>A0AAV7YYD0</accession>
<proteinExistence type="predicted"/>
<protein>
    <submittedName>
        <fullName evidence="1">Guanine nucleotide-binding protein g(O) subunit alpha</fullName>
    </submittedName>
</protein>
<dbReference type="EMBL" id="JANTQA010000047">
    <property type="protein sequence ID" value="KAJ3432925.1"/>
    <property type="molecule type" value="Genomic_DNA"/>
</dbReference>
<reference evidence="1" key="1">
    <citation type="submission" date="2022-08" db="EMBL/GenBank/DDBJ databases">
        <title>Novel sulphate-reducing endosymbionts in the free-living metamonad Anaeramoeba.</title>
        <authorList>
            <person name="Jerlstrom-Hultqvist J."/>
            <person name="Cepicka I."/>
            <person name="Gallot-Lavallee L."/>
            <person name="Salas-Leiva D."/>
            <person name="Curtis B.A."/>
            <person name="Zahonova K."/>
            <person name="Pipaliya S."/>
            <person name="Dacks J."/>
            <person name="Roger A.J."/>
        </authorList>
    </citation>
    <scope>NUCLEOTIDE SEQUENCE</scope>
    <source>
        <strain evidence="1">Busselton2</strain>
    </source>
</reference>
<organism evidence="1 2">
    <name type="scientific">Anaeramoeba flamelloides</name>
    <dbReference type="NCBI Taxonomy" id="1746091"/>
    <lineage>
        <taxon>Eukaryota</taxon>
        <taxon>Metamonada</taxon>
        <taxon>Anaeramoebidae</taxon>
        <taxon>Anaeramoeba</taxon>
    </lineage>
</organism>
<dbReference type="Gene3D" id="1.10.400.10">
    <property type="entry name" value="GI Alpha 1, domain 2-like"/>
    <property type="match status" value="1"/>
</dbReference>